<keyword evidence="1" id="KW-0378">Hydrolase</keyword>
<dbReference type="EMBL" id="JAGIZQ010000003">
    <property type="protein sequence ID" value="KAH6637204.1"/>
    <property type="molecule type" value="Genomic_DNA"/>
</dbReference>
<name>A0ACB7PDC7_9PEZI</name>
<protein>
    <submittedName>
        <fullName evidence="1">P-loop containing nucleoside triphosphate hydrolase protein</fullName>
    </submittedName>
</protein>
<evidence type="ECO:0000313" key="1">
    <source>
        <dbReference type="EMBL" id="KAH6637204.1"/>
    </source>
</evidence>
<dbReference type="Proteomes" id="UP000724584">
    <property type="component" value="Unassembled WGS sequence"/>
</dbReference>
<evidence type="ECO:0000313" key="2">
    <source>
        <dbReference type="Proteomes" id="UP000724584"/>
    </source>
</evidence>
<organism evidence="1 2">
    <name type="scientific">Chaetomium tenue</name>
    <dbReference type="NCBI Taxonomy" id="1854479"/>
    <lineage>
        <taxon>Eukaryota</taxon>
        <taxon>Fungi</taxon>
        <taxon>Dikarya</taxon>
        <taxon>Ascomycota</taxon>
        <taxon>Pezizomycotina</taxon>
        <taxon>Sordariomycetes</taxon>
        <taxon>Sordariomycetidae</taxon>
        <taxon>Sordariales</taxon>
        <taxon>Chaetomiaceae</taxon>
        <taxon>Chaetomium</taxon>
    </lineage>
</organism>
<gene>
    <name evidence="1" type="ORF">F5144DRAFT_592138</name>
</gene>
<comment type="caution">
    <text evidence="1">The sequence shown here is derived from an EMBL/GenBank/DDBJ whole genome shotgun (WGS) entry which is preliminary data.</text>
</comment>
<keyword evidence="2" id="KW-1185">Reference proteome</keyword>
<reference evidence="1 2" key="1">
    <citation type="journal article" date="2021" name="Nat. Commun.">
        <title>Genetic determinants of endophytism in the Arabidopsis root mycobiome.</title>
        <authorList>
            <person name="Mesny F."/>
            <person name="Miyauchi S."/>
            <person name="Thiergart T."/>
            <person name="Pickel B."/>
            <person name="Atanasova L."/>
            <person name="Karlsson M."/>
            <person name="Huettel B."/>
            <person name="Barry K.W."/>
            <person name="Haridas S."/>
            <person name="Chen C."/>
            <person name="Bauer D."/>
            <person name="Andreopoulos W."/>
            <person name="Pangilinan J."/>
            <person name="LaButti K."/>
            <person name="Riley R."/>
            <person name="Lipzen A."/>
            <person name="Clum A."/>
            <person name="Drula E."/>
            <person name="Henrissat B."/>
            <person name="Kohler A."/>
            <person name="Grigoriev I.V."/>
            <person name="Martin F.M."/>
            <person name="Hacquard S."/>
        </authorList>
    </citation>
    <scope>NUCLEOTIDE SEQUENCE [LARGE SCALE GENOMIC DNA]</scope>
    <source>
        <strain evidence="1 2">MPI-SDFR-AT-0079</strain>
    </source>
</reference>
<accession>A0ACB7PDC7</accession>
<sequence>MVVCATTATGFGTGFAPMLKESLANAIVSKKPNVKWDDIAGLEAAKKVLHSGDIMSKWFGESEKLVRQLFVMVRQKKPAIIFIDKIDALCSSREGPGGANEHTARMKTELLIQMQGLDSENDGLVVLAVTNLPWALDPAARRRFQKRIYVPLPDRKAREDLFRIHSGGGILADDELSALARETDGFSASDIHNFVEEALRVPLDKIHAATHFKKVGCRGSELYAPCDPREGGSAMTWEGIPKDKLKEPRVTAEEFFQILRDGKVKSTVGSDELGEYKKWTETYGMEGK</sequence>
<proteinExistence type="predicted"/>